<sequence length="342" mass="38209">MELFPEAGLSRRYFSVTGRTALPHSDIRSYLWDMSYVPLSGLSLRDIEYVVAVDDLRNFSRAAERCGVSQAGLSEQVRKLEQLLDVTLFERSRRHVAPTPDGERLLALGREVLAAARNLLEVARAQTGPMEGPLRLGVIPTLGPYYIPGLLPRLREHYPSLSLRLRENMTDALVHALRNSELDVALMALPAPSDALECAPLFEEAFLAVFPSTHELAHKPKLSLSQLGRPDLLLLEDGHCLRDQALSICPTVPRQGEQRLASSLEMLWYMIGAGEGFSLIPQIALRNRADFEDLITVRTLPEPEARRTIGLTWRASDPRAPVFREFAAYLRSITPEHCHACS</sequence>
<dbReference type="FunFam" id="1.10.10.10:FF:000001">
    <property type="entry name" value="LysR family transcriptional regulator"/>
    <property type="match status" value="1"/>
</dbReference>
<dbReference type="SUPFAM" id="SSF53850">
    <property type="entry name" value="Periplasmic binding protein-like II"/>
    <property type="match status" value="1"/>
</dbReference>
<dbReference type="PRINTS" id="PR00039">
    <property type="entry name" value="HTHLYSR"/>
</dbReference>
<dbReference type="Pfam" id="PF03466">
    <property type="entry name" value="LysR_substrate"/>
    <property type="match status" value="1"/>
</dbReference>
<dbReference type="Gene3D" id="1.10.10.10">
    <property type="entry name" value="Winged helix-like DNA-binding domain superfamily/Winged helix DNA-binding domain"/>
    <property type="match status" value="1"/>
</dbReference>
<dbReference type="PROSITE" id="PS50931">
    <property type="entry name" value="HTH_LYSR"/>
    <property type="match status" value="1"/>
</dbReference>
<evidence type="ECO:0000256" key="2">
    <source>
        <dbReference type="ARBA" id="ARBA00023015"/>
    </source>
</evidence>
<dbReference type="SUPFAM" id="SSF46785">
    <property type="entry name" value="Winged helix' DNA-binding domain"/>
    <property type="match status" value="1"/>
</dbReference>
<evidence type="ECO:0000256" key="1">
    <source>
        <dbReference type="ARBA" id="ARBA00009437"/>
    </source>
</evidence>
<organism evidence="7 8">
    <name type="scientific">Gluconobacter oxydans NBRC 3293</name>
    <dbReference type="NCBI Taxonomy" id="1315969"/>
    <lineage>
        <taxon>Bacteria</taxon>
        <taxon>Pseudomonadati</taxon>
        <taxon>Pseudomonadota</taxon>
        <taxon>Alphaproteobacteria</taxon>
        <taxon>Acetobacterales</taxon>
        <taxon>Acetobacteraceae</taxon>
        <taxon>Gluconobacter</taxon>
    </lineage>
</organism>
<dbReference type="Proteomes" id="UP000484858">
    <property type="component" value="Unassembled WGS sequence"/>
</dbReference>
<keyword evidence="4" id="KW-0010">Activator</keyword>
<dbReference type="CDD" id="cd08411">
    <property type="entry name" value="PBP2_OxyR"/>
    <property type="match status" value="1"/>
</dbReference>
<dbReference type="Pfam" id="PF00126">
    <property type="entry name" value="HTH_1"/>
    <property type="match status" value="1"/>
</dbReference>
<dbReference type="GO" id="GO:0003677">
    <property type="term" value="F:DNA binding"/>
    <property type="evidence" value="ECO:0007669"/>
    <property type="project" value="UniProtKB-KW"/>
</dbReference>
<evidence type="ECO:0000256" key="5">
    <source>
        <dbReference type="ARBA" id="ARBA00023163"/>
    </source>
</evidence>
<dbReference type="InterPro" id="IPR005119">
    <property type="entry name" value="LysR_subst-bd"/>
</dbReference>
<evidence type="ECO:0000313" key="7">
    <source>
        <dbReference type="EMBL" id="GEM16873.1"/>
    </source>
</evidence>
<proteinExistence type="inferred from homology"/>
<dbReference type="GO" id="GO:0032993">
    <property type="term" value="C:protein-DNA complex"/>
    <property type="evidence" value="ECO:0007669"/>
    <property type="project" value="TreeGrafter"/>
</dbReference>
<dbReference type="PANTHER" id="PTHR30346">
    <property type="entry name" value="TRANSCRIPTIONAL DUAL REGULATOR HCAR-RELATED"/>
    <property type="match status" value="1"/>
</dbReference>
<keyword evidence="2" id="KW-0805">Transcription regulation</keyword>
<accession>A0A829WUS4</accession>
<dbReference type="AlphaFoldDB" id="A0A829WUS4"/>
<gene>
    <name evidence="7" type="ORF">NBRC3293_1370</name>
</gene>
<dbReference type="InterPro" id="IPR000847">
    <property type="entry name" value="LysR_HTH_N"/>
</dbReference>
<name>A0A829WUS4_GLUOY</name>
<reference evidence="7 8" key="1">
    <citation type="submission" date="2013-04" db="EMBL/GenBank/DDBJ databases">
        <title>Gluconobacter oxydans NBRC 3293 whole genome sequence.</title>
        <authorList>
            <person name="Matsutani M."/>
            <person name="Yakushi T."/>
            <person name="Matsushita K."/>
        </authorList>
    </citation>
    <scope>NUCLEOTIDE SEQUENCE [LARGE SCALE GENOMIC DNA]</scope>
    <source>
        <strain evidence="7 8">NBRC 3293</strain>
    </source>
</reference>
<dbReference type="GO" id="GO:0003700">
    <property type="term" value="F:DNA-binding transcription factor activity"/>
    <property type="evidence" value="ECO:0007669"/>
    <property type="project" value="InterPro"/>
</dbReference>
<evidence type="ECO:0000259" key="6">
    <source>
        <dbReference type="PROSITE" id="PS50931"/>
    </source>
</evidence>
<evidence type="ECO:0000256" key="3">
    <source>
        <dbReference type="ARBA" id="ARBA00023125"/>
    </source>
</evidence>
<evidence type="ECO:0000313" key="8">
    <source>
        <dbReference type="Proteomes" id="UP000484858"/>
    </source>
</evidence>
<dbReference type="InterPro" id="IPR036390">
    <property type="entry name" value="WH_DNA-bd_sf"/>
</dbReference>
<comment type="caution">
    <text evidence="7">The sequence shown here is derived from an EMBL/GenBank/DDBJ whole genome shotgun (WGS) entry which is preliminary data.</text>
</comment>
<evidence type="ECO:0000256" key="4">
    <source>
        <dbReference type="ARBA" id="ARBA00023159"/>
    </source>
</evidence>
<keyword evidence="5" id="KW-0804">Transcription</keyword>
<dbReference type="InterPro" id="IPR036388">
    <property type="entry name" value="WH-like_DNA-bd_sf"/>
</dbReference>
<keyword evidence="3" id="KW-0238">DNA-binding</keyword>
<protein>
    <submittedName>
        <fullName evidence="7">Oxidative stress regulatory protein OxyR</fullName>
    </submittedName>
</protein>
<comment type="similarity">
    <text evidence="1">Belongs to the LysR transcriptional regulatory family.</text>
</comment>
<dbReference type="Gene3D" id="3.40.190.10">
    <property type="entry name" value="Periplasmic binding protein-like II"/>
    <property type="match status" value="2"/>
</dbReference>
<dbReference type="PANTHER" id="PTHR30346:SF26">
    <property type="entry name" value="HYDROGEN PEROXIDE-INDUCIBLE GENES ACTIVATOR"/>
    <property type="match status" value="1"/>
</dbReference>
<feature type="domain" description="HTH lysR-type" evidence="6">
    <location>
        <begin position="42"/>
        <end position="99"/>
    </location>
</feature>
<dbReference type="EMBL" id="BARJ01000007">
    <property type="protein sequence ID" value="GEM16873.1"/>
    <property type="molecule type" value="Genomic_DNA"/>
</dbReference>